<protein>
    <recommendedName>
        <fullName evidence="1">ApeA N-terminal domain-containing protein</fullName>
    </recommendedName>
</protein>
<dbReference type="Proteomes" id="UP001204524">
    <property type="component" value="Unassembled WGS sequence"/>
</dbReference>
<dbReference type="RefSeq" id="WP_254179558.1">
    <property type="nucleotide sequence ID" value="NZ_JANARS010000001.1"/>
</dbReference>
<accession>A0ABT1KSH9</accession>
<name>A0ABT1KSH9_9ACTN</name>
<reference evidence="2 3" key="1">
    <citation type="submission" date="2022-06" db="EMBL/GenBank/DDBJ databases">
        <authorList>
            <person name="So Y."/>
        </authorList>
    </citation>
    <scope>NUCLEOTIDE SEQUENCE [LARGE SCALE GENOMIC DNA]</scope>
    <source>
        <strain evidence="2 3">STR3</strain>
    </source>
</reference>
<proteinExistence type="predicted"/>
<organism evidence="2 3">
    <name type="scientific">Nocardioides pinisoli</name>
    <dbReference type="NCBI Taxonomy" id="2950279"/>
    <lineage>
        <taxon>Bacteria</taxon>
        <taxon>Bacillati</taxon>
        <taxon>Actinomycetota</taxon>
        <taxon>Actinomycetes</taxon>
        <taxon>Propionibacteriales</taxon>
        <taxon>Nocardioidaceae</taxon>
        <taxon>Nocardioides</taxon>
    </lineage>
</organism>
<dbReference type="EMBL" id="JANARS010000001">
    <property type="protein sequence ID" value="MCP3420314.1"/>
    <property type="molecule type" value="Genomic_DNA"/>
</dbReference>
<gene>
    <name evidence="2" type="ORF">NCI01_00755</name>
</gene>
<dbReference type="InterPro" id="IPR041223">
    <property type="entry name" value="ApeA_NTD"/>
</dbReference>
<comment type="caution">
    <text evidence="2">The sequence shown here is derived from an EMBL/GenBank/DDBJ whole genome shotgun (WGS) entry which is preliminary data.</text>
</comment>
<dbReference type="Pfam" id="PF18862">
    <property type="entry name" value="ApeA_NTD1"/>
    <property type="match status" value="1"/>
</dbReference>
<evidence type="ECO:0000259" key="1">
    <source>
        <dbReference type="Pfam" id="PF18862"/>
    </source>
</evidence>
<evidence type="ECO:0000313" key="2">
    <source>
        <dbReference type="EMBL" id="MCP3420314.1"/>
    </source>
</evidence>
<sequence>MSSSGQWERIRGGVVGTFQPLSAVPQEPGSGMLKLSDEHAELTFIASDDHLDGERLPVECSAVFGETEVGDVLMLSIAQRSSSWGGFPTARYRSRCLVLDPAVDDIDGDTVIAVQLRYYGLSGWAGDRHLKDEPVVEDGRIVGWAAELRWHAGTAAPLDEGFTLRFSAGHSVTGPFDRRTLTAPLVITIESEDRRSIDEHMMRLDAVHALLAIAHRVTPTASSGGAKLSESQTGYCPLWERTMISLDPLGDTTHEFPYLKLDKFGGVEAVASWVRLVVQHRRAVEPVVRHALFSNQTPEARILSTAAAMEYWVGSNARTREWAKKRAGEDLPGALARNVDPSWLTWVGDSAQWVKEFWKAYLDLKHFRNAPADPATIHALEMSGRWLLTAVLLDHCSGSSAPSQHLFTRGLDTLGRHVREELWGTPER</sequence>
<feature type="domain" description="ApeA N-terminal" evidence="1">
    <location>
        <begin position="27"/>
        <end position="241"/>
    </location>
</feature>
<evidence type="ECO:0000313" key="3">
    <source>
        <dbReference type="Proteomes" id="UP001204524"/>
    </source>
</evidence>
<keyword evidence="3" id="KW-1185">Reference proteome</keyword>